<reference evidence="1 2" key="1">
    <citation type="journal article" date="2022" name="bioRxiv">
        <title>The genome of the oomycete Peronosclerospora sorghi, a cosmopolitan pathogen of maize and sorghum, is inflated with dispersed pseudogenes.</title>
        <authorList>
            <person name="Fletcher K."/>
            <person name="Martin F."/>
            <person name="Isakeit T."/>
            <person name="Cavanaugh K."/>
            <person name="Magill C."/>
            <person name="Michelmore R."/>
        </authorList>
    </citation>
    <scope>NUCLEOTIDE SEQUENCE [LARGE SCALE GENOMIC DNA]</scope>
    <source>
        <strain evidence="1">P6</strain>
    </source>
</reference>
<sequence length="117" mass="13303">MKLVIGWQGTRRDVARLDRGAVCHDSNVSTHVSNLWQRGSIRCREVVQVHSVKDLRIMDLSWPLPSLHADYLTKPMKLLSHWIGHEGAGSILSYLKAPEWANGLLNWKFSRARSCVS</sequence>
<name>A0ACC0WLL5_9STRA</name>
<proteinExistence type="predicted"/>
<keyword evidence="2" id="KW-1185">Reference proteome</keyword>
<comment type="caution">
    <text evidence="1">The sequence shown here is derived from an EMBL/GenBank/DDBJ whole genome shotgun (WGS) entry which is preliminary data.</text>
</comment>
<dbReference type="Proteomes" id="UP001163321">
    <property type="component" value="Chromosome 11"/>
</dbReference>
<evidence type="ECO:0000313" key="1">
    <source>
        <dbReference type="EMBL" id="KAI9919642.1"/>
    </source>
</evidence>
<dbReference type="EMBL" id="CM047590">
    <property type="protein sequence ID" value="KAI9919642.1"/>
    <property type="molecule type" value="Genomic_DNA"/>
</dbReference>
<accession>A0ACC0WLL5</accession>
<protein>
    <submittedName>
        <fullName evidence="1">Uncharacterized protein</fullName>
    </submittedName>
</protein>
<gene>
    <name evidence="1" type="ORF">PsorP6_017349</name>
</gene>
<evidence type="ECO:0000313" key="2">
    <source>
        <dbReference type="Proteomes" id="UP001163321"/>
    </source>
</evidence>
<organism evidence="1 2">
    <name type="scientific">Peronosclerospora sorghi</name>
    <dbReference type="NCBI Taxonomy" id="230839"/>
    <lineage>
        <taxon>Eukaryota</taxon>
        <taxon>Sar</taxon>
        <taxon>Stramenopiles</taxon>
        <taxon>Oomycota</taxon>
        <taxon>Peronosporomycetes</taxon>
        <taxon>Peronosporales</taxon>
        <taxon>Peronosporaceae</taxon>
        <taxon>Peronosclerospora</taxon>
    </lineage>
</organism>